<dbReference type="RefSeq" id="WP_238593984.1">
    <property type="nucleotide sequence ID" value="NZ_BDME01000001.1"/>
</dbReference>
<evidence type="ECO:0000256" key="7">
    <source>
        <dbReference type="PIRSR" id="PIRSR627057-2"/>
    </source>
</evidence>
<dbReference type="Pfam" id="PF01435">
    <property type="entry name" value="Peptidase_M48"/>
    <property type="match status" value="1"/>
</dbReference>
<dbReference type="GO" id="GO:0071586">
    <property type="term" value="P:CAAX-box protein processing"/>
    <property type="evidence" value="ECO:0007669"/>
    <property type="project" value="InterPro"/>
</dbReference>
<keyword evidence="9" id="KW-0812">Transmembrane</keyword>
<keyword evidence="9" id="KW-1133">Transmembrane helix</keyword>
<evidence type="ECO:0000256" key="2">
    <source>
        <dbReference type="ARBA" id="ARBA00022723"/>
    </source>
</evidence>
<feature type="binding site" evidence="7">
    <location>
        <position position="340"/>
    </location>
    <ligand>
        <name>Zn(2+)</name>
        <dbReference type="ChEBI" id="CHEBI:29105"/>
        <note>catalytic</note>
    </ligand>
</feature>
<dbReference type="Proteomes" id="UP000217944">
    <property type="component" value="Unassembled WGS sequence"/>
</dbReference>
<evidence type="ECO:0000256" key="3">
    <source>
        <dbReference type="ARBA" id="ARBA00022801"/>
    </source>
</evidence>
<evidence type="ECO:0000256" key="6">
    <source>
        <dbReference type="PIRSR" id="PIRSR627057-1"/>
    </source>
</evidence>
<evidence type="ECO:0000313" key="12">
    <source>
        <dbReference type="EMBL" id="GAX87481.1"/>
    </source>
</evidence>
<feature type="transmembrane region" description="Helical" evidence="9">
    <location>
        <begin position="140"/>
        <end position="158"/>
    </location>
</feature>
<feature type="active site" description="Proton donor" evidence="6">
    <location>
        <position position="344"/>
    </location>
</feature>
<feature type="transmembrane region" description="Helical" evidence="9">
    <location>
        <begin position="275"/>
        <end position="293"/>
    </location>
</feature>
<evidence type="ECO:0000259" key="11">
    <source>
        <dbReference type="Pfam" id="PF16491"/>
    </source>
</evidence>
<feature type="transmembrane region" description="Helical" evidence="9">
    <location>
        <begin position="164"/>
        <end position="186"/>
    </location>
</feature>
<feature type="transmembrane region" description="Helical" evidence="9">
    <location>
        <begin position="60"/>
        <end position="84"/>
    </location>
</feature>
<dbReference type="InterPro" id="IPR032456">
    <property type="entry name" value="Peptidase_M48_N"/>
</dbReference>
<keyword evidence="9" id="KW-0472">Membrane</keyword>
<reference evidence="12 13" key="1">
    <citation type="journal article" date="2017" name="Syst. Appl. Microbiol.">
        <title>Lebetimonas natsushimae sp. nov., a novel strictly anaerobic, moderately thermophilic chemoautotroph isolated from a deep-sea hydrothermal vent polychaete nest in the Mid-Okinawa Trough.</title>
        <authorList>
            <person name="Nagata R."/>
            <person name="Takaki Y."/>
            <person name="Tame A."/>
            <person name="Nunoura T."/>
            <person name="Muto H."/>
            <person name="Mino S."/>
            <person name="Sawayama S."/>
            <person name="Takai K."/>
            <person name="Nakagawa S."/>
        </authorList>
    </citation>
    <scope>NUCLEOTIDE SEQUENCE [LARGE SCALE GENOMIC DNA]</scope>
    <source>
        <strain evidence="12 13">HS1857</strain>
    </source>
</reference>
<dbReference type="InterPro" id="IPR027057">
    <property type="entry name" value="CAXX_Prtase_1"/>
</dbReference>
<feature type="domain" description="CAAX prenyl protease 1 N-terminal" evidence="11">
    <location>
        <begin position="34"/>
        <end position="192"/>
    </location>
</feature>
<comment type="cofactor">
    <cofactor evidence="7 8">
        <name>Zn(2+)</name>
        <dbReference type="ChEBI" id="CHEBI:29105"/>
    </cofactor>
    <text evidence="7 8">Binds 1 zinc ion per subunit.</text>
</comment>
<sequence length="407" mass="47308">MKLVNVLIGLYGLYIFIKIVLEIREVFYIKKVFPEIVSFMDVEDYKNAAFYAIYKHTLNIFNALISMFLVVLWMSGGLFIINFLLYKGTMLSELEILLMFFAINYVLTLPINIWEKQIDKKFGFNVAPWKLFFVDEIKKIILFLVLGGAFFAGLIYFIEHFKNWWIIGFIFTFTMVILINILYPIFASMFNKFEPLKDEELKNDIEKLMGKVGFKSNGIFVMDASKRDTRLNAYFAGLGKSKRVVLFDTLLKKLNKNEILAVLGHELGHFKHKDILKNIAVVGVMLFIVFAIFGNLPDSLFKELHIPKTGVNIIILALLFMDMIMFIFQPFVNLISRHNEFEADEMGSELVSSKALASALKKLVNENKHFPHVSRLYSFIYYSHPPILERLEKLEKVKNESTDNRNK</sequence>
<dbReference type="Gene3D" id="3.30.2010.10">
    <property type="entry name" value="Metalloproteases ('zincins'), catalytic domain"/>
    <property type="match status" value="1"/>
</dbReference>
<comment type="similarity">
    <text evidence="8">Belongs to the peptidase M48 family.</text>
</comment>
<feature type="binding site" evidence="7">
    <location>
        <position position="265"/>
    </location>
    <ligand>
        <name>Zn(2+)</name>
        <dbReference type="ChEBI" id="CHEBI:29105"/>
        <note>catalytic</note>
    </ligand>
</feature>
<gene>
    <name evidence="12" type="ORF">LNAT_P0777</name>
</gene>
<comment type="caution">
    <text evidence="12">The sequence shown here is derived from an EMBL/GenBank/DDBJ whole genome shotgun (WGS) entry which is preliminary data.</text>
</comment>
<dbReference type="EC" id="3.4.24.84" evidence="12"/>
<dbReference type="AlphaFoldDB" id="A0A292YDM3"/>
<keyword evidence="2 7" id="KW-0479">Metal-binding</keyword>
<feature type="active site" evidence="6">
    <location>
        <position position="266"/>
    </location>
</feature>
<evidence type="ECO:0000313" key="13">
    <source>
        <dbReference type="Proteomes" id="UP000217944"/>
    </source>
</evidence>
<dbReference type="EMBL" id="BDME01000001">
    <property type="protein sequence ID" value="GAX87481.1"/>
    <property type="molecule type" value="Genomic_DNA"/>
</dbReference>
<protein>
    <submittedName>
        <fullName evidence="12">STE24 endopeptidase</fullName>
        <ecNumber evidence="12">3.4.24.84</ecNumber>
    </submittedName>
</protein>
<dbReference type="Pfam" id="PF16491">
    <property type="entry name" value="Peptidase_M48_N"/>
    <property type="match status" value="1"/>
</dbReference>
<evidence type="ECO:0000256" key="4">
    <source>
        <dbReference type="ARBA" id="ARBA00022833"/>
    </source>
</evidence>
<feature type="transmembrane region" description="Helical" evidence="9">
    <location>
        <begin position="313"/>
        <end position="332"/>
    </location>
</feature>
<evidence type="ECO:0000259" key="10">
    <source>
        <dbReference type="Pfam" id="PF01435"/>
    </source>
</evidence>
<dbReference type="InterPro" id="IPR001915">
    <property type="entry name" value="Peptidase_M48"/>
</dbReference>
<dbReference type="GO" id="GO:0046872">
    <property type="term" value="F:metal ion binding"/>
    <property type="evidence" value="ECO:0007669"/>
    <property type="project" value="UniProtKB-KW"/>
</dbReference>
<organism evidence="12 13">
    <name type="scientific">Lebetimonas natsushimae</name>
    <dbReference type="NCBI Taxonomy" id="1936991"/>
    <lineage>
        <taxon>Bacteria</taxon>
        <taxon>Pseudomonadati</taxon>
        <taxon>Campylobacterota</taxon>
        <taxon>Epsilonproteobacteria</taxon>
        <taxon>Nautiliales</taxon>
        <taxon>Nautiliaceae</taxon>
        <taxon>Lebetimonas</taxon>
    </lineage>
</organism>
<keyword evidence="3 8" id="KW-0378">Hydrolase</keyword>
<evidence type="ECO:0000256" key="8">
    <source>
        <dbReference type="RuleBase" id="RU003983"/>
    </source>
</evidence>
<keyword evidence="13" id="KW-1185">Reference proteome</keyword>
<evidence type="ECO:0000256" key="1">
    <source>
        <dbReference type="ARBA" id="ARBA00022670"/>
    </source>
</evidence>
<accession>A0A292YDM3</accession>
<proteinExistence type="inferred from homology"/>
<evidence type="ECO:0000256" key="9">
    <source>
        <dbReference type="SAM" id="Phobius"/>
    </source>
</evidence>
<dbReference type="FunFam" id="3.30.2010.10:FF:000010">
    <property type="entry name" value="M48 family peptidase"/>
    <property type="match status" value="1"/>
</dbReference>
<feature type="transmembrane region" description="Helical" evidence="9">
    <location>
        <begin position="96"/>
        <end position="114"/>
    </location>
</feature>
<keyword evidence="4 7" id="KW-0862">Zinc</keyword>
<feature type="binding site" evidence="7">
    <location>
        <position position="269"/>
    </location>
    <ligand>
        <name>Zn(2+)</name>
        <dbReference type="ChEBI" id="CHEBI:29105"/>
        <note>catalytic</note>
    </ligand>
</feature>
<feature type="transmembrane region" description="Helical" evidence="9">
    <location>
        <begin position="6"/>
        <end position="23"/>
    </location>
</feature>
<dbReference type="GO" id="GO:0004222">
    <property type="term" value="F:metalloendopeptidase activity"/>
    <property type="evidence" value="ECO:0007669"/>
    <property type="project" value="InterPro"/>
</dbReference>
<feature type="domain" description="Peptidase M48" evidence="10">
    <location>
        <begin position="195"/>
        <end position="396"/>
    </location>
</feature>
<keyword evidence="1 8" id="KW-0645">Protease</keyword>
<dbReference type="PANTHER" id="PTHR10120">
    <property type="entry name" value="CAAX PRENYL PROTEASE 1"/>
    <property type="match status" value="1"/>
</dbReference>
<name>A0A292YDM3_9BACT</name>
<evidence type="ECO:0000256" key="5">
    <source>
        <dbReference type="ARBA" id="ARBA00023049"/>
    </source>
</evidence>
<keyword evidence="5 8" id="KW-0482">Metalloprotease</keyword>
<dbReference type="CDD" id="cd07343">
    <property type="entry name" value="M48A_Zmpste24p_like"/>
    <property type="match status" value="1"/>
</dbReference>